<dbReference type="SFLD" id="SFLDG01129">
    <property type="entry name" value="C1.5:_HAD__Beta-PGM__Phosphata"/>
    <property type="match status" value="1"/>
</dbReference>
<organism evidence="5 6">
    <name type="scientific">Gallionella capsiferriformans (strain ES-2)</name>
    <name type="common">Gallionella ferruginea capsiferriformans (strain ES-2)</name>
    <dbReference type="NCBI Taxonomy" id="395494"/>
    <lineage>
        <taxon>Bacteria</taxon>
        <taxon>Pseudomonadati</taxon>
        <taxon>Pseudomonadota</taxon>
        <taxon>Betaproteobacteria</taxon>
        <taxon>Nitrosomonadales</taxon>
        <taxon>Gallionellaceae</taxon>
        <taxon>Gallionella</taxon>
    </lineage>
</organism>
<evidence type="ECO:0000256" key="2">
    <source>
        <dbReference type="ARBA" id="ARBA00022801"/>
    </source>
</evidence>
<protein>
    <submittedName>
        <fullName evidence="5">Phosphoglycolate phosphatase</fullName>
        <ecNumber evidence="5">3.1.3.18</ecNumber>
    </submittedName>
</protein>
<keyword evidence="3" id="KW-0460">Magnesium</keyword>
<dbReference type="GO" id="GO:0046872">
    <property type="term" value="F:metal ion binding"/>
    <property type="evidence" value="ECO:0007669"/>
    <property type="project" value="UniProtKB-KW"/>
</dbReference>
<dbReference type="InterPro" id="IPR036412">
    <property type="entry name" value="HAD-like_sf"/>
</dbReference>
<gene>
    <name evidence="5" type="ordered locus">Galf_1302</name>
</gene>
<evidence type="ECO:0000256" key="1">
    <source>
        <dbReference type="ARBA" id="ARBA00022723"/>
    </source>
</evidence>
<dbReference type="Gene3D" id="1.10.150.240">
    <property type="entry name" value="Putative phosphatase, domain 2"/>
    <property type="match status" value="1"/>
</dbReference>
<dbReference type="RefSeq" id="WP_013293268.1">
    <property type="nucleotide sequence ID" value="NC_014394.1"/>
</dbReference>
<name>D9SFN2_GALCS</name>
<dbReference type="PANTHER" id="PTHR43434">
    <property type="entry name" value="PHOSPHOGLYCOLATE PHOSPHATASE"/>
    <property type="match status" value="1"/>
</dbReference>
<dbReference type="STRING" id="395494.Galf_1302"/>
<evidence type="ECO:0000313" key="5">
    <source>
        <dbReference type="EMBL" id="ADL55329.1"/>
    </source>
</evidence>
<dbReference type="InterPro" id="IPR023198">
    <property type="entry name" value="PGP-like_dom2"/>
</dbReference>
<dbReference type="EC" id="3.1.3.18" evidence="5"/>
<keyword evidence="4" id="KW-0119">Carbohydrate metabolism</keyword>
<accession>D9SFN2</accession>
<evidence type="ECO:0000256" key="4">
    <source>
        <dbReference type="ARBA" id="ARBA00023277"/>
    </source>
</evidence>
<dbReference type="PANTHER" id="PTHR43434:SF23">
    <property type="entry name" value="PHOSPHOGLYCOLATE PHOSPHATASE"/>
    <property type="match status" value="1"/>
</dbReference>
<dbReference type="KEGG" id="gca:Galf_1302"/>
<reference evidence="5 6" key="1">
    <citation type="submission" date="2010-08" db="EMBL/GenBank/DDBJ databases">
        <title>Complete sequence of Gallionella capsiferriformans ES-2.</title>
        <authorList>
            <consortium name="US DOE Joint Genome Institute"/>
            <person name="Lucas S."/>
            <person name="Copeland A."/>
            <person name="Lapidus A."/>
            <person name="Cheng J.-F."/>
            <person name="Bruce D."/>
            <person name="Goodwin L."/>
            <person name="Pitluck S."/>
            <person name="Chertkov O."/>
            <person name="Davenport K.W."/>
            <person name="Detter J.C."/>
            <person name="Han C."/>
            <person name="Tapia R."/>
            <person name="Land M."/>
            <person name="Hauser L."/>
            <person name="Chang Y.-J."/>
            <person name="Jeffries C."/>
            <person name="Kyrpides N."/>
            <person name="Ivanova N."/>
            <person name="Mikhailova N."/>
            <person name="Shelobolina E.S."/>
            <person name="Picardal F."/>
            <person name="Roden E."/>
            <person name="Emerson D."/>
            <person name="Woyke T."/>
        </authorList>
    </citation>
    <scope>NUCLEOTIDE SEQUENCE [LARGE SCALE GENOMIC DNA]</scope>
    <source>
        <strain evidence="5 6">ES-2</strain>
    </source>
</reference>
<dbReference type="EMBL" id="CP002159">
    <property type="protein sequence ID" value="ADL55329.1"/>
    <property type="molecule type" value="Genomic_DNA"/>
</dbReference>
<dbReference type="InterPro" id="IPR006439">
    <property type="entry name" value="HAD-SF_hydro_IA"/>
</dbReference>
<dbReference type="InterPro" id="IPR041492">
    <property type="entry name" value="HAD_2"/>
</dbReference>
<keyword evidence="6" id="KW-1185">Reference proteome</keyword>
<dbReference type="Proteomes" id="UP000001235">
    <property type="component" value="Chromosome"/>
</dbReference>
<keyword evidence="2 5" id="KW-0378">Hydrolase</keyword>
<dbReference type="SUPFAM" id="SSF56784">
    <property type="entry name" value="HAD-like"/>
    <property type="match status" value="1"/>
</dbReference>
<dbReference type="InterPro" id="IPR050155">
    <property type="entry name" value="HAD-like_hydrolase_sf"/>
</dbReference>
<dbReference type="GO" id="GO:0006281">
    <property type="term" value="P:DNA repair"/>
    <property type="evidence" value="ECO:0007669"/>
    <property type="project" value="TreeGrafter"/>
</dbReference>
<keyword evidence="1" id="KW-0479">Metal-binding</keyword>
<dbReference type="GO" id="GO:0005829">
    <property type="term" value="C:cytosol"/>
    <property type="evidence" value="ECO:0007669"/>
    <property type="project" value="TreeGrafter"/>
</dbReference>
<dbReference type="SFLD" id="SFLDS00003">
    <property type="entry name" value="Haloacid_Dehalogenase"/>
    <property type="match status" value="1"/>
</dbReference>
<dbReference type="AlphaFoldDB" id="D9SFN2"/>
<dbReference type="GO" id="GO:0008967">
    <property type="term" value="F:phosphoglycolate phosphatase activity"/>
    <property type="evidence" value="ECO:0007669"/>
    <property type="project" value="UniProtKB-EC"/>
</dbReference>
<evidence type="ECO:0000313" key="6">
    <source>
        <dbReference type="Proteomes" id="UP000001235"/>
    </source>
</evidence>
<dbReference type="HOGENOM" id="CLU_045011_19_1_4"/>
<dbReference type="Gene3D" id="3.40.50.1000">
    <property type="entry name" value="HAD superfamily/HAD-like"/>
    <property type="match status" value="1"/>
</dbReference>
<dbReference type="InterPro" id="IPR023214">
    <property type="entry name" value="HAD_sf"/>
</dbReference>
<evidence type="ECO:0000256" key="3">
    <source>
        <dbReference type="ARBA" id="ARBA00022842"/>
    </source>
</evidence>
<dbReference type="Pfam" id="PF13419">
    <property type="entry name" value="HAD_2"/>
    <property type="match status" value="1"/>
</dbReference>
<dbReference type="NCBIfam" id="TIGR01549">
    <property type="entry name" value="HAD-SF-IA-v1"/>
    <property type="match status" value="1"/>
</dbReference>
<proteinExistence type="predicted"/>
<dbReference type="eggNOG" id="COG0546">
    <property type="taxonomic scope" value="Bacteria"/>
</dbReference>
<sequence>MIDQDFGFRTEDWEAATVKAVLFDLDGTFADTAPDLAAALNQVRFTRNLTPLPLEVLRPQASHGSAGLLKVGMNVTPDSPDFIELRDIFLNHYANNICVHTALFEGMSDLINELELRSLPWGIVTNKPHIYTLPLMQALGYADRAACLISGDTCSNAKPHPDPMNKACEIINIAPENCLYLGDDVRDMQAANAVNMRGVIARYGYISADAKLENWAAHAMIDTPLELLKLIPL</sequence>